<reference evidence="1" key="1">
    <citation type="submission" date="2021-06" db="EMBL/GenBank/DDBJ databases">
        <authorList>
            <person name="Kallberg Y."/>
            <person name="Tangrot J."/>
            <person name="Rosling A."/>
        </authorList>
    </citation>
    <scope>NUCLEOTIDE SEQUENCE</scope>
    <source>
        <strain evidence="1">UK204</strain>
    </source>
</reference>
<dbReference type="EMBL" id="CAJVPQ010030844">
    <property type="protein sequence ID" value="CAG8777575.1"/>
    <property type="molecule type" value="Genomic_DNA"/>
</dbReference>
<organism evidence="1 2">
    <name type="scientific">Funneliformis caledonium</name>
    <dbReference type="NCBI Taxonomy" id="1117310"/>
    <lineage>
        <taxon>Eukaryota</taxon>
        <taxon>Fungi</taxon>
        <taxon>Fungi incertae sedis</taxon>
        <taxon>Mucoromycota</taxon>
        <taxon>Glomeromycotina</taxon>
        <taxon>Glomeromycetes</taxon>
        <taxon>Glomerales</taxon>
        <taxon>Glomeraceae</taxon>
        <taxon>Funneliformis</taxon>
    </lineage>
</organism>
<accession>A0A9N9JG77</accession>
<evidence type="ECO:0000313" key="2">
    <source>
        <dbReference type="Proteomes" id="UP000789570"/>
    </source>
</evidence>
<keyword evidence="2" id="KW-1185">Reference proteome</keyword>
<comment type="caution">
    <text evidence="1">The sequence shown here is derived from an EMBL/GenBank/DDBJ whole genome shotgun (WGS) entry which is preliminary data.</text>
</comment>
<dbReference type="AlphaFoldDB" id="A0A9N9JG77"/>
<feature type="non-terminal residue" evidence="1">
    <location>
        <position position="1"/>
    </location>
</feature>
<protein>
    <submittedName>
        <fullName evidence="1">4005_t:CDS:1</fullName>
    </submittedName>
</protein>
<proteinExistence type="predicted"/>
<sequence>FVATYTSKQINELLDKTEKNEAKFNKLIKKQLRIILDDLFSDEESDFETETDINIEPSHEYENEIIPIQN</sequence>
<gene>
    <name evidence="1" type="ORF">FCALED_LOCUS17921</name>
</gene>
<dbReference type="OrthoDB" id="2424554at2759"/>
<evidence type="ECO:0000313" key="1">
    <source>
        <dbReference type="EMBL" id="CAG8777575.1"/>
    </source>
</evidence>
<name>A0A9N9JG77_9GLOM</name>
<dbReference type="Proteomes" id="UP000789570">
    <property type="component" value="Unassembled WGS sequence"/>
</dbReference>